<sequence>MVIFVLWGVLLLCMSAKVTRRRDSLRRLSLMGKKILSYVDINGRRKSVEGDVGSVSNTDMGMPKGRRVSTEGIPIGNTDMGMPKGRRVSTEGIPIDVRNNLSGSKSFLVERVPSGDKARAGGGFERTSSLDRSRPAPQAPSGFERAASSERSSKSSGSRYWAHVIAKENNSRSPEPVATPSMHRSMGNLKVSKSSESLLTLAQQSQMKT</sequence>
<keyword evidence="2" id="KW-0732">Signal</keyword>
<protein>
    <submittedName>
        <fullName evidence="3 4">Uncharacterized protein</fullName>
    </submittedName>
</protein>
<dbReference type="RefSeq" id="XP_005821705.1">
    <property type="nucleotide sequence ID" value="XM_005821648.1"/>
</dbReference>
<dbReference type="AlphaFoldDB" id="L1IFW3"/>
<organism evidence="3">
    <name type="scientific">Guillardia theta (strain CCMP2712)</name>
    <name type="common">Cryptophyte</name>
    <dbReference type="NCBI Taxonomy" id="905079"/>
    <lineage>
        <taxon>Eukaryota</taxon>
        <taxon>Cryptophyceae</taxon>
        <taxon>Pyrenomonadales</taxon>
        <taxon>Geminigeraceae</taxon>
        <taxon>Guillardia</taxon>
    </lineage>
</organism>
<name>L1IFW3_GUITC</name>
<reference evidence="5" key="2">
    <citation type="submission" date="2012-11" db="EMBL/GenBank/DDBJ databases">
        <authorList>
            <person name="Kuo A."/>
            <person name="Curtis B.A."/>
            <person name="Tanifuji G."/>
            <person name="Burki F."/>
            <person name="Gruber A."/>
            <person name="Irimia M."/>
            <person name="Maruyama S."/>
            <person name="Arias M.C."/>
            <person name="Ball S.G."/>
            <person name="Gile G.H."/>
            <person name="Hirakawa Y."/>
            <person name="Hopkins J.F."/>
            <person name="Rensing S.A."/>
            <person name="Schmutz J."/>
            <person name="Symeonidi A."/>
            <person name="Elias M."/>
            <person name="Eveleigh R.J."/>
            <person name="Herman E.K."/>
            <person name="Klute M.J."/>
            <person name="Nakayama T."/>
            <person name="Obornik M."/>
            <person name="Reyes-Prieto A."/>
            <person name="Armbrust E.V."/>
            <person name="Aves S.J."/>
            <person name="Beiko R.G."/>
            <person name="Coutinho P."/>
            <person name="Dacks J.B."/>
            <person name="Durnford D.G."/>
            <person name="Fast N.M."/>
            <person name="Green B.R."/>
            <person name="Grisdale C."/>
            <person name="Hempe F."/>
            <person name="Henrissat B."/>
            <person name="Hoppner M.P."/>
            <person name="Ishida K.-I."/>
            <person name="Kim E."/>
            <person name="Koreny L."/>
            <person name="Kroth P.G."/>
            <person name="Liu Y."/>
            <person name="Malik S.-B."/>
            <person name="Maier U.G."/>
            <person name="McRose D."/>
            <person name="Mock T."/>
            <person name="Neilson J.A."/>
            <person name="Onodera N.T."/>
            <person name="Poole A.M."/>
            <person name="Pritham E.J."/>
            <person name="Richards T.A."/>
            <person name="Rocap G."/>
            <person name="Roy S.W."/>
            <person name="Sarai C."/>
            <person name="Schaack S."/>
            <person name="Shirato S."/>
            <person name="Slamovits C.H."/>
            <person name="Spencer D.F."/>
            <person name="Suzuki S."/>
            <person name="Worden A.Z."/>
            <person name="Zauner S."/>
            <person name="Barry K."/>
            <person name="Bell C."/>
            <person name="Bharti A.K."/>
            <person name="Crow J.A."/>
            <person name="Grimwood J."/>
            <person name="Kramer R."/>
            <person name="Lindquist E."/>
            <person name="Lucas S."/>
            <person name="Salamov A."/>
            <person name="McFadden G.I."/>
            <person name="Lane C.E."/>
            <person name="Keeling P.J."/>
            <person name="Gray M.W."/>
            <person name="Grigoriev I.V."/>
            <person name="Archibald J.M."/>
        </authorList>
    </citation>
    <scope>NUCLEOTIDE SEQUENCE</scope>
    <source>
        <strain evidence="5">CCMP2712</strain>
    </source>
</reference>
<evidence type="ECO:0000313" key="4">
    <source>
        <dbReference type="EnsemblProtists" id="EKX34725"/>
    </source>
</evidence>
<dbReference type="EnsemblProtists" id="EKX34725">
    <property type="protein sequence ID" value="EKX34725"/>
    <property type="gene ID" value="GUITHDRAFT_147040"/>
</dbReference>
<dbReference type="KEGG" id="gtt:GUITHDRAFT_147040"/>
<evidence type="ECO:0000256" key="1">
    <source>
        <dbReference type="SAM" id="MobiDB-lite"/>
    </source>
</evidence>
<evidence type="ECO:0000313" key="3">
    <source>
        <dbReference type="EMBL" id="EKX34725.1"/>
    </source>
</evidence>
<evidence type="ECO:0000256" key="2">
    <source>
        <dbReference type="SAM" id="SignalP"/>
    </source>
</evidence>
<dbReference type="GeneID" id="17291453"/>
<feature type="chain" id="PRO_5008770013" evidence="2">
    <location>
        <begin position="21"/>
        <end position="209"/>
    </location>
</feature>
<feature type="region of interest" description="Disordered" evidence="1">
    <location>
        <begin position="108"/>
        <end position="209"/>
    </location>
</feature>
<dbReference type="Proteomes" id="UP000011087">
    <property type="component" value="Unassembled WGS sequence"/>
</dbReference>
<proteinExistence type="predicted"/>
<dbReference type="HOGENOM" id="CLU_1317611_0_0_1"/>
<evidence type="ECO:0000313" key="5">
    <source>
        <dbReference type="Proteomes" id="UP000011087"/>
    </source>
</evidence>
<keyword evidence="5" id="KW-1185">Reference proteome</keyword>
<feature type="compositionally biased region" description="Polar residues" evidence="1">
    <location>
        <begin position="191"/>
        <end position="209"/>
    </location>
</feature>
<gene>
    <name evidence="3" type="ORF">GUITHDRAFT_147040</name>
</gene>
<feature type="signal peptide" evidence="2">
    <location>
        <begin position="1"/>
        <end position="20"/>
    </location>
</feature>
<feature type="region of interest" description="Disordered" evidence="1">
    <location>
        <begin position="50"/>
        <end position="87"/>
    </location>
</feature>
<reference evidence="3 5" key="1">
    <citation type="journal article" date="2012" name="Nature">
        <title>Algal genomes reveal evolutionary mosaicism and the fate of nucleomorphs.</title>
        <authorList>
            <consortium name="DOE Joint Genome Institute"/>
            <person name="Curtis B.A."/>
            <person name="Tanifuji G."/>
            <person name="Burki F."/>
            <person name="Gruber A."/>
            <person name="Irimia M."/>
            <person name="Maruyama S."/>
            <person name="Arias M.C."/>
            <person name="Ball S.G."/>
            <person name="Gile G.H."/>
            <person name="Hirakawa Y."/>
            <person name="Hopkins J.F."/>
            <person name="Kuo A."/>
            <person name="Rensing S.A."/>
            <person name="Schmutz J."/>
            <person name="Symeonidi A."/>
            <person name="Elias M."/>
            <person name="Eveleigh R.J."/>
            <person name="Herman E.K."/>
            <person name="Klute M.J."/>
            <person name="Nakayama T."/>
            <person name="Obornik M."/>
            <person name="Reyes-Prieto A."/>
            <person name="Armbrust E.V."/>
            <person name="Aves S.J."/>
            <person name="Beiko R.G."/>
            <person name="Coutinho P."/>
            <person name="Dacks J.B."/>
            <person name="Durnford D.G."/>
            <person name="Fast N.M."/>
            <person name="Green B.R."/>
            <person name="Grisdale C.J."/>
            <person name="Hempel F."/>
            <person name="Henrissat B."/>
            <person name="Hoppner M.P."/>
            <person name="Ishida K."/>
            <person name="Kim E."/>
            <person name="Koreny L."/>
            <person name="Kroth P.G."/>
            <person name="Liu Y."/>
            <person name="Malik S.B."/>
            <person name="Maier U.G."/>
            <person name="McRose D."/>
            <person name="Mock T."/>
            <person name="Neilson J.A."/>
            <person name="Onodera N.T."/>
            <person name="Poole A.M."/>
            <person name="Pritham E.J."/>
            <person name="Richards T.A."/>
            <person name="Rocap G."/>
            <person name="Roy S.W."/>
            <person name="Sarai C."/>
            <person name="Schaack S."/>
            <person name="Shirato S."/>
            <person name="Slamovits C.H."/>
            <person name="Spencer D.F."/>
            <person name="Suzuki S."/>
            <person name="Worden A.Z."/>
            <person name="Zauner S."/>
            <person name="Barry K."/>
            <person name="Bell C."/>
            <person name="Bharti A.K."/>
            <person name="Crow J.A."/>
            <person name="Grimwood J."/>
            <person name="Kramer R."/>
            <person name="Lindquist E."/>
            <person name="Lucas S."/>
            <person name="Salamov A."/>
            <person name="McFadden G.I."/>
            <person name="Lane C.E."/>
            <person name="Keeling P.J."/>
            <person name="Gray M.W."/>
            <person name="Grigoriev I.V."/>
            <person name="Archibald J.M."/>
        </authorList>
    </citation>
    <scope>NUCLEOTIDE SEQUENCE</scope>
    <source>
        <strain evidence="3 5">CCMP2712</strain>
    </source>
</reference>
<accession>L1IFW3</accession>
<dbReference type="EMBL" id="JH993104">
    <property type="protein sequence ID" value="EKX34725.1"/>
    <property type="molecule type" value="Genomic_DNA"/>
</dbReference>
<dbReference type="PaxDb" id="55529-EKX34725"/>
<reference evidence="4" key="3">
    <citation type="submission" date="2015-06" db="UniProtKB">
        <authorList>
            <consortium name="EnsemblProtists"/>
        </authorList>
    </citation>
    <scope>IDENTIFICATION</scope>
</reference>